<protein>
    <submittedName>
        <fullName evidence="1">Uncharacterized protein</fullName>
    </submittedName>
</protein>
<name>A0A4Q1SM27_9BACT</name>
<sequence>MRSTGGLQRKEWDELVALLEPLHAGGLEMVARDHIEPQSNQIRLEPAEMWSLLGGAEGLRRMQANADVMVALAGYASRWNLVEAAIVAERMRQDAILLRRALFRIRVDRALHRRPLRLPFYLQQAASSYYLMQRRLLCLYETTHAGLRPQLAAAL</sequence>
<comment type="caution">
    <text evidence="1">The sequence shown here is derived from an EMBL/GenBank/DDBJ whole genome shotgun (WGS) entry which is preliminary data.</text>
</comment>
<keyword evidence="2" id="KW-1185">Reference proteome</keyword>
<dbReference type="AlphaFoldDB" id="A0A4Q1SM27"/>
<gene>
    <name evidence="1" type="ORF">ESZ00_08785</name>
</gene>
<dbReference type="Proteomes" id="UP000290253">
    <property type="component" value="Unassembled WGS sequence"/>
</dbReference>
<evidence type="ECO:0000313" key="1">
    <source>
        <dbReference type="EMBL" id="RXS98240.1"/>
    </source>
</evidence>
<accession>A0A4Q1SM27</accession>
<evidence type="ECO:0000313" key="2">
    <source>
        <dbReference type="Proteomes" id="UP000290253"/>
    </source>
</evidence>
<dbReference type="EMBL" id="SDMK01000001">
    <property type="protein sequence ID" value="RXS98240.1"/>
    <property type="molecule type" value="Genomic_DNA"/>
</dbReference>
<proteinExistence type="predicted"/>
<reference evidence="1 2" key="1">
    <citation type="journal article" date="2016" name="Int. J. Syst. Evol. Microbiol.">
        <title>Acidipila dinghuensis sp. nov., an acidobacterium isolated from forest soil.</title>
        <authorList>
            <person name="Jiang Y.W."/>
            <person name="Wang J."/>
            <person name="Chen M.H."/>
            <person name="Lv Y.Y."/>
            <person name="Qiu L.H."/>
        </authorList>
    </citation>
    <scope>NUCLEOTIDE SEQUENCE [LARGE SCALE GENOMIC DNA]</scope>
    <source>
        <strain evidence="1 2">DHOF10</strain>
    </source>
</reference>
<organism evidence="1 2">
    <name type="scientific">Silvibacterium dinghuense</name>
    <dbReference type="NCBI Taxonomy" id="1560006"/>
    <lineage>
        <taxon>Bacteria</taxon>
        <taxon>Pseudomonadati</taxon>
        <taxon>Acidobacteriota</taxon>
        <taxon>Terriglobia</taxon>
        <taxon>Terriglobales</taxon>
        <taxon>Acidobacteriaceae</taxon>
        <taxon>Silvibacterium</taxon>
    </lineage>
</organism>
<dbReference type="OrthoDB" id="119424at2"/>